<reference evidence="1 2" key="1">
    <citation type="submission" date="2015-04" db="EMBL/GenBank/DDBJ databases">
        <title>Draft genome sequence of bacteremic isolate Catabacter hongkongensis type strain HKU16T.</title>
        <authorList>
            <person name="Lau S.K."/>
            <person name="Teng J.L."/>
            <person name="Huang Y."/>
            <person name="Curreem S.O."/>
            <person name="Tsui S.K."/>
            <person name="Woo P.C."/>
        </authorList>
    </citation>
    <scope>NUCLEOTIDE SEQUENCE [LARGE SCALE GENOMIC DNA]</scope>
    <source>
        <strain evidence="1 2">HKU16</strain>
    </source>
</reference>
<dbReference type="EMBL" id="LAYJ01000078">
    <property type="protein sequence ID" value="KKI51439.1"/>
    <property type="molecule type" value="Genomic_DNA"/>
</dbReference>
<sequence>MSEVIKMQFPAKREYIKAIRLAVSGIACNIDYNIDEIEDLKACVAEACILFLCRQASDGLEITLGCDDAIRVSVRGTGNMKMCEECTDCTGFSEEISRLMIESLSDDADFHEENGVLQEVTFSKKPMVQ</sequence>
<gene>
    <name evidence="1" type="ORF">CHK_1227</name>
</gene>
<organism evidence="1 2">
    <name type="scientific">Christensenella hongkongensis</name>
    <dbReference type="NCBI Taxonomy" id="270498"/>
    <lineage>
        <taxon>Bacteria</taxon>
        <taxon>Bacillati</taxon>
        <taxon>Bacillota</taxon>
        <taxon>Clostridia</taxon>
        <taxon>Christensenellales</taxon>
        <taxon>Christensenellaceae</taxon>
        <taxon>Christensenella</taxon>
    </lineage>
</organism>
<dbReference type="AlphaFoldDB" id="A0A0M2NFY2"/>
<protein>
    <recommendedName>
        <fullName evidence="3">Serine/threonine-protein kinase RsbW</fullName>
    </recommendedName>
</protein>
<dbReference type="Proteomes" id="UP000034076">
    <property type="component" value="Unassembled WGS sequence"/>
</dbReference>
<dbReference type="OrthoDB" id="9798941at2"/>
<dbReference type="STRING" id="270498.CHK_1227"/>
<dbReference type="RefSeq" id="WP_046443112.1">
    <property type="nucleotide sequence ID" value="NZ_LAYJ01000078.1"/>
</dbReference>
<evidence type="ECO:0000313" key="2">
    <source>
        <dbReference type="Proteomes" id="UP000034076"/>
    </source>
</evidence>
<evidence type="ECO:0000313" key="1">
    <source>
        <dbReference type="EMBL" id="KKI51439.1"/>
    </source>
</evidence>
<proteinExistence type="predicted"/>
<accession>A0A0M2NFY2</accession>
<keyword evidence="2" id="KW-1185">Reference proteome</keyword>
<name>A0A0M2NFY2_9FIRM</name>
<evidence type="ECO:0008006" key="3">
    <source>
        <dbReference type="Google" id="ProtNLM"/>
    </source>
</evidence>
<comment type="caution">
    <text evidence="1">The sequence shown here is derived from an EMBL/GenBank/DDBJ whole genome shotgun (WGS) entry which is preliminary data.</text>
</comment>